<keyword evidence="5" id="KW-1185">Reference proteome</keyword>
<dbReference type="GO" id="GO:0019693">
    <property type="term" value="P:ribose phosphate metabolic process"/>
    <property type="evidence" value="ECO:0007669"/>
    <property type="project" value="TreeGrafter"/>
</dbReference>
<dbReference type="Gene3D" id="3.90.79.10">
    <property type="entry name" value="Nucleoside Triphosphate Pyrophosphohydrolase"/>
    <property type="match status" value="1"/>
</dbReference>
<protein>
    <submittedName>
        <fullName evidence="4">ADP-ribose pyrophosphatase</fullName>
    </submittedName>
</protein>
<dbReference type="Pfam" id="PF00293">
    <property type="entry name" value="NUDIX"/>
    <property type="match status" value="1"/>
</dbReference>
<dbReference type="PATRIC" id="fig|1133569.4.peg.120"/>
<reference evidence="4 5" key="1">
    <citation type="journal article" date="2015" name="Genome Announc.">
        <title>Expanding the biotechnology potential of lactobacilli through comparative genomics of 213 strains and associated genera.</title>
        <authorList>
            <person name="Sun Z."/>
            <person name="Harris H.M."/>
            <person name="McCann A."/>
            <person name="Guo C."/>
            <person name="Argimon S."/>
            <person name="Zhang W."/>
            <person name="Yang X."/>
            <person name="Jeffery I.B."/>
            <person name="Cooney J.C."/>
            <person name="Kagawa T.F."/>
            <person name="Liu W."/>
            <person name="Song Y."/>
            <person name="Salvetti E."/>
            <person name="Wrobel A."/>
            <person name="Rasinkangas P."/>
            <person name="Parkhill J."/>
            <person name="Rea M.C."/>
            <person name="O'Sullivan O."/>
            <person name="Ritari J."/>
            <person name="Douillard F.P."/>
            <person name="Paul Ross R."/>
            <person name="Yang R."/>
            <person name="Briner A.E."/>
            <person name="Felis G.E."/>
            <person name="de Vos W.M."/>
            <person name="Barrangou R."/>
            <person name="Klaenhammer T.R."/>
            <person name="Caufield P.W."/>
            <person name="Cui Y."/>
            <person name="Zhang H."/>
            <person name="O'Toole P.W."/>
        </authorList>
    </citation>
    <scope>NUCLEOTIDE SEQUENCE [LARGE SCALE GENOMIC DNA]</scope>
    <source>
        <strain evidence="4 5">DSM 20605</strain>
    </source>
</reference>
<gene>
    <name evidence="4" type="ORF">FD21_GL000120</name>
</gene>
<proteinExistence type="predicted"/>
<dbReference type="GO" id="GO:0005829">
    <property type="term" value="C:cytosol"/>
    <property type="evidence" value="ECO:0007669"/>
    <property type="project" value="TreeGrafter"/>
</dbReference>
<evidence type="ECO:0000256" key="2">
    <source>
        <dbReference type="ARBA" id="ARBA00022801"/>
    </source>
</evidence>
<evidence type="ECO:0000256" key="1">
    <source>
        <dbReference type="ARBA" id="ARBA00001946"/>
    </source>
</evidence>
<dbReference type="SUPFAM" id="SSF55811">
    <property type="entry name" value="Nudix"/>
    <property type="match status" value="1"/>
</dbReference>
<evidence type="ECO:0000259" key="3">
    <source>
        <dbReference type="PROSITE" id="PS51462"/>
    </source>
</evidence>
<dbReference type="PANTHER" id="PTHR11839:SF18">
    <property type="entry name" value="NUDIX HYDROLASE DOMAIN-CONTAINING PROTEIN"/>
    <property type="match status" value="1"/>
</dbReference>
<dbReference type="InterPro" id="IPR020084">
    <property type="entry name" value="NUDIX_hydrolase_CS"/>
</dbReference>
<dbReference type="STRING" id="1133569.FD21_GL000120"/>
<dbReference type="GO" id="GO:0016787">
    <property type="term" value="F:hydrolase activity"/>
    <property type="evidence" value="ECO:0007669"/>
    <property type="project" value="UniProtKB-KW"/>
</dbReference>
<dbReference type="Proteomes" id="UP000051576">
    <property type="component" value="Unassembled WGS sequence"/>
</dbReference>
<dbReference type="PROSITE" id="PS51462">
    <property type="entry name" value="NUDIX"/>
    <property type="match status" value="1"/>
</dbReference>
<dbReference type="PANTHER" id="PTHR11839">
    <property type="entry name" value="UDP/ADP-SUGAR PYROPHOSPHATASE"/>
    <property type="match status" value="1"/>
</dbReference>
<dbReference type="FunFam" id="3.90.79.10:FF:000024">
    <property type="entry name" value="ADP-ribose pyrophosphatase"/>
    <property type="match status" value="1"/>
</dbReference>
<dbReference type="AlphaFoldDB" id="A0A0R2CKY0"/>
<dbReference type="InterPro" id="IPR000086">
    <property type="entry name" value="NUDIX_hydrolase_dom"/>
</dbReference>
<comment type="caution">
    <text evidence="4">The sequence shown here is derived from an EMBL/GenBank/DDBJ whole genome shotgun (WGS) entry which is preliminary data.</text>
</comment>
<dbReference type="EMBL" id="AYYX01000010">
    <property type="protein sequence ID" value="KRM89193.1"/>
    <property type="molecule type" value="Genomic_DNA"/>
</dbReference>
<evidence type="ECO:0000313" key="5">
    <source>
        <dbReference type="Proteomes" id="UP000051576"/>
    </source>
</evidence>
<dbReference type="eggNOG" id="COG0494">
    <property type="taxonomic scope" value="Bacteria"/>
</dbReference>
<name>A0A0R2CKY0_9LACO</name>
<feature type="domain" description="Nudix hydrolase" evidence="3">
    <location>
        <begin position="41"/>
        <end position="172"/>
    </location>
</feature>
<dbReference type="RefSeq" id="WP_056970463.1">
    <property type="nucleotide sequence ID" value="NZ_AYYX01000010.1"/>
</dbReference>
<organism evidence="4 5">
    <name type="scientific">Liquorilactobacillus vini DSM 20605</name>
    <dbReference type="NCBI Taxonomy" id="1133569"/>
    <lineage>
        <taxon>Bacteria</taxon>
        <taxon>Bacillati</taxon>
        <taxon>Bacillota</taxon>
        <taxon>Bacilli</taxon>
        <taxon>Lactobacillales</taxon>
        <taxon>Lactobacillaceae</taxon>
        <taxon>Liquorilactobacillus</taxon>
    </lineage>
</organism>
<sequence length="183" mass="20750">MNFDEKLLATKAIYQGRIINVVEETVELPNGQQAQREIVRHQGAVALVCISDEDPQRIILVDQWRQPMRKASLEIPAGKIEAGEQPEYTARRELNEEVRLQATSLKKIAFFYTSPGFADEQMTLYLAQGLKPVEKKLPQDADEFLQVEKLSMEQADQAVASGRICDGKTLMGLWYWKILQAKG</sequence>
<accession>A0A0R2CKY0</accession>
<dbReference type="InterPro" id="IPR015797">
    <property type="entry name" value="NUDIX_hydrolase-like_dom_sf"/>
</dbReference>
<dbReference type="GO" id="GO:0006753">
    <property type="term" value="P:nucleoside phosphate metabolic process"/>
    <property type="evidence" value="ECO:0007669"/>
    <property type="project" value="TreeGrafter"/>
</dbReference>
<keyword evidence="2" id="KW-0378">Hydrolase</keyword>
<evidence type="ECO:0000313" key="4">
    <source>
        <dbReference type="EMBL" id="KRM89193.1"/>
    </source>
</evidence>
<dbReference type="PROSITE" id="PS00893">
    <property type="entry name" value="NUDIX_BOX"/>
    <property type="match status" value="1"/>
</dbReference>
<comment type="cofactor">
    <cofactor evidence="1">
        <name>Mg(2+)</name>
        <dbReference type="ChEBI" id="CHEBI:18420"/>
    </cofactor>
</comment>